<sequence>MAAQTHLAPVTLDSFTLGRFVSYTENGCPDGYLQVAEAKRANVGGMWCGTTWGPAIFYSDTNSLVMTIKLFKLSRDQSGYNFDFRIQYKMLSRASAVVRYGGLRHSYIPPWTNVTYIPHYPLIEDFTNSTAHSEHQTYGDGGGQQGRNRMALQQGHHPGELPGAYHSGAYDNVTRYGTLPYGTLPTSSPGNRGHSPSVSWNGRTGPSGSQDWMTPGSQAPGPSRALNYTEPLYYLGDLMQGTFCSRIFTNCDKKVCRLQSPNFPGIYPRNLTCYFAVRQHDVPPGKHAFIVISQPKGNLVWISTEASSTGTSASSSSAGRADEKEKNKPRLRTWNECDSVQ</sequence>
<feature type="region of interest" description="Disordered" evidence="1">
    <location>
        <begin position="308"/>
        <end position="341"/>
    </location>
</feature>
<dbReference type="STRING" id="7167.A0A182FFA4"/>
<feature type="region of interest" description="Disordered" evidence="1">
    <location>
        <begin position="181"/>
        <end position="224"/>
    </location>
</feature>
<reference evidence="2 3" key="1">
    <citation type="journal article" date="2017" name="G3 (Bethesda)">
        <title>The Physical Genome Mapping of Anopheles albimanus Corrected Scaffold Misassemblies and Identified Interarm Rearrangements in Genus Anopheles.</title>
        <authorList>
            <person name="Artemov G.N."/>
            <person name="Peery A.N."/>
            <person name="Jiang X."/>
            <person name="Tu Z."/>
            <person name="Stegniy V.N."/>
            <person name="Sharakhova M.V."/>
            <person name="Sharakhov I.V."/>
        </authorList>
    </citation>
    <scope>NUCLEOTIDE SEQUENCE [LARGE SCALE GENOMIC DNA]</scope>
    <source>
        <strain evidence="2 3">ALBI9_A</strain>
    </source>
</reference>
<dbReference type="GO" id="GO:0005886">
    <property type="term" value="C:plasma membrane"/>
    <property type="evidence" value="ECO:0007669"/>
    <property type="project" value="TreeGrafter"/>
</dbReference>
<evidence type="ECO:0000313" key="2">
    <source>
        <dbReference type="EnsemblMetazoa" id="AALB005196-PA"/>
    </source>
</evidence>
<dbReference type="InterPro" id="IPR035914">
    <property type="entry name" value="Sperma_CUB_dom_sf"/>
</dbReference>
<proteinExistence type="predicted"/>
<dbReference type="InterPro" id="IPR053207">
    <property type="entry name" value="Non-NMDA_GluR_Accessory"/>
</dbReference>
<protein>
    <submittedName>
        <fullName evidence="2">Uncharacterized protein</fullName>
    </submittedName>
</protein>
<dbReference type="Proteomes" id="UP000069272">
    <property type="component" value="Chromosome 3L"/>
</dbReference>
<keyword evidence="3" id="KW-1185">Reference proteome</keyword>
<dbReference type="SUPFAM" id="SSF49854">
    <property type="entry name" value="Spermadhesin, CUB domain"/>
    <property type="match status" value="1"/>
</dbReference>
<organism evidence="2 3">
    <name type="scientific">Anopheles albimanus</name>
    <name type="common">New world malaria mosquito</name>
    <dbReference type="NCBI Taxonomy" id="7167"/>
    <lineage>
        <taxon>Eukaryota</taxon>
        <taxon>Metazoa</taxon>
        <taxon>Ecdysozoa</taxon>
        <taxon>Arthropoda</taxon>
        <taxon>Hexapoda</taxon>
        <taxon>Insecta</taxon>
        <taxon>Pterygota</taxon>
        <taxon>Neoptera</taxon>
        <taxon>Endopterygota</taxon>
        <taxon>Diptera</taxon>
        <taxon>Nematocera</taxon>
        <taxon>Culicoidea</taxon>
        <taxon>Culicidae</taxon>
        <taxon>Anophelinae</taxon>
        <taxon>Anopheles</taxon>
    </lineage>
</organism>
<feature type="compositionally biased region" description="Low complexity" evidence="1">
    <location>
        <begin position="308"/>
        <end position="319"/>
    </location>
</feature>
<dbReference type="VEuPathDB" id="VectorBase:AALB005196"/>
<feature type="compositionally biased region" description="Polar residues" evidence="1">
    <location>
        <begin position="184"/>
        <end position="217"/>
    </location>
</feature>
<evidence type="ECO:0000256" key="1">
    <source>
        <dbReference type="SAM" id="MobiDB-lite"/>
    </source>
</evidence>
<reference evidence="2" key="2">
    <citation type="submission" date="2022-08" db="UniProtKB">
        <authorList>
            <consortium name="EnsemblMetazoa"/>
        </authorList>
    </citation>
    <scope>IDENTIFICATION</scope>
    <source>
        <strain evidence="2">STECLA/ALBI9_A</strain>
    </source>
</reference>
<dbReference type="AlphaFoldDB" id="A0A182FFA4"/>
<dbReference type="EnsemblMetazoa" id="AALB005196-RA">
    <property type="protein sequence ID" value="AALB005196-PA"/>
    <property type="gene ID" value="AALB005196"/>
</dbReference>
<dbReference type="VEuPathDB" id="VectorBase:AALB20_033737"/>
<name>A0A182FFA4_ANOAL</name>
<dbReference type="PANTHER" id="PTHR47537:SF4">
    <property type="entry name" value="GH12701P"/>
    <property type="match status" value="1"/>
</dbReference>
<accession>A0A182FFA4</accession>
<evidence type="ECO:0000313" key="3">
    <source>
        <dbReference type="Proteomes" id="UP000069272"/>
    </source>
</evidence>
<feature type="region of interest" description="Disordered" evidence="1">
    <location>
        <begin position="131"/>
        <end position="164"/>
    </location>
</feature>
<dbReference type="PANTHER" id="PTHR47537">
    <property type="entry name" value="CUBILIN"/>
    <property type="match status" value="1"/>
</dbReference>